<dbReference type="EMBL" id="JACCCO010000001">
    <property type="protein sequence ID" value="NYF41379.1"/>
    <property type="molecule type" value="Genomic_DNA"/>
</dbReference>
<evidence type="ECO:0000313" key="2">
    <source>
        <dbReference type="Proteomes" id="UP000576393"/>
    </source>
</evidence>
<accession>A0A852UYR7</accession>
<comment type="caution">
    <text evidence="1">The sequence shown here is derived from an EMBL/GenBank/DDBJ whole genome shotgun (WGS) entry which is preliminary data.</text>
</comment>
<dbReference type="Proteomes" id="UP000576393">
    <property type="component" value="Unassembled WGS sequence"/>
</dbReference>
<dbReference type="AlphaFoldDB" id="A0A852UYR7"/>
<keyword evidence="2" id="KW-1185">Reference proteome</keyword>
<dbReference type="RefSeq" id="WP_179822106.1">
    <property type="nucleotide sequence ID" value="NZ_JACCCO010000001.1"/>
</dbReference>
<sequence>MSEYGGYEEGVGVHYQGVAHGLVRWDTVSDDVHTLWTEKVERIRALNALEPWGRDTAGSAFYAAYMNGGGPEKMIEYGDGIVKTVTEAGLKVRNNIGTTRATDDRERAAMNRLIEEV</sequence>
<evidence type="ECO:0000313" key="1">
    <source>
        <dbReference type="EMBL" id="NYF41379.1"/>
    </source>
</evidence>
<protein>
    <submittedName>
        <fullName evidence="1">Uncharacterized protein</fullName>
    </submittedName>
</protein>
<name>A0A852UYR7_9ACTN</name>
<organism evidence="1 2">
    <name type="scientific">Streptosporangium sandarakinum</name>
    <dbReference type="NCBI Taxonomy" id="1260955"/>
    <lineage>
        <taxon>Bacteria</taxon>
        <taxon>Bacillati</taxon>
        <taxon>Actinomycetota</taxon>
        <taxon>Actinomycetes</taxon>
        <taxon>Streptosporangiales</taxon>
        <taxon>Streptosporangiaceae</taxon>
        <taxon>Streptosporangium</taxon>
    </lineage>
</organism>
<reference evidence="1 2" key="1">
    <citation type="submission" date="2020-07" db="EMBL/GenBank/DDBJ databases">
        <title>Sequencing the genomes of 1000 actinobacteria strains.</title>
        <authorList>
            <person name="Klenk H.-P."/>
        </authorList>
    </citation>
    <scope>NUCLEOTIDE SEQUENCE [LARGE SCALE GENOMIC DNA]</scope>
    <source>
        <strain evidence="1 2">DSM 45763</strain>
    </source>
</reference>
<gene>
    <name evidence="1" type="ORF">HDA43_003538</name>
</gene>
<proteinExistence type="predicted"/>